<dbReference type="InterPro" id="IPR058913">
    <property type="entry name" value="Integrase_dom_put"/>
</dbReference>
<evidence type="ECO:0000259" key="1">
    <source>
        <dbReference type="Pfam" id="PF24764"/>
    </source>
</evidence>
<dbReference type="Pfam" id="PF24764">
    <property type="entry name" value="rva_4"/>
    <property type="match status" value="1"/>
</dbReference>
<dbReference type="PANTHER" id="PTHR46791:SF5">
    <property type="entry name" value="CLR5 DOMAIN-CONTAINING PROTEIN-RELATED"/>
    <property type="match status" value="1"/>
</dbReference>
<dbReference type="Proteomes" id="UP001249851">
    <property type="component" value="Unassembled WGS sequence"/>
</dbReference>
<feature type="domain" description="Integrase core" evidence="1">
    <location>
        <begin position="44"/>
        <end position="163"/>
    </location>
</feature>
<accession>A0AAD9QD99</accession>
<dbReference type="EMBL" id="JARQWQ010000042">
    <property type="protein sequence ID" value="KAK2559074.1"/>
    <property type="molecule type" value="Genomic_DNA"/>
</dbReference>
<name>A0AAD9QD99_ACRCE</name>
<evidence type="ECO:0000313" key="3">
    <source>
        <dbReference type="Proteomes" id="UP001249851"/>
    </source>
</evidence>
<protein>
    <recommendedName>
        <fullName evidence="1">Integrase core domain-containing protein</fullName>
    </recommendedName>
</protein>
<sequence>MQGAGSLAGYRYVWHSLRLRYHVNVPQSVVASYMREIDPEGTVGGCPMIVRSDCGSENGLVTSMQSYFRAGGDDEFAGANSHQYGSSPANQRIEGWWSSFRQSRSDWWINFFKDMCESRIIELGNAFHMECIWFCFSRVIQNELDKVKDHWNSHYIRRSRHDTVPGVPDILYYLAENVGAVNCLAPVSQAQIQQVEPQCDMDVEDNMYQAYFQYVMGVKGWDYPLHEKDAFDMFQSLKQLQG</sequence>
<evidence type="ECO:0000313" key="2">
    <source>
        <dbReference type="EMBL" id="KAK2559074.1"/>
    </source>
</evidence>
<gene>
    <name evidence="2" type="ORF">P5673_018719</name>
</gene>
<reference evidence="2" key="1">
    <citation type="journal article" date="2023" name="G3 (Bethesda)">
        <title>Whole genome assembly and annotation of the endangered Caribbean coral Acropora cervicornis.</title>
        <authorList>
            <person name="Selwyn J.D."/>
            <person name="Vollmer S.V."/>
        </authorList>
    </citation>
    <scope>NUCLEOTIDE SEQUENCE</scope>
    <source>
        <strain evidence="2">K2</strain>
    </source>
</reference>
<dbReference type="PANTHER" id="PTHR46791">
    <property type="entry name" value="EXPRESSED PROTEIN"/>
    <property type="match status" value="1"/>
</dbReference>
<reference evidence="2" key="2">
    <citation type="journal article" date="2023" name="Science">
        <title>Genomic signatures of disease resistance in endangered staghorn corals.</title>
        <authorList>
            <person name="Vollmer S.V."/>
            <person name="Selwyn J.D."/>
            <person name="Despard B.A."/>
            <person name="Roesel C.L."/>
        </authorList>
    </citation>
    <scope>NUCLEOTIDE SEQUENCE</scope>
    <source>
        <strain evidence="2">K2</strain>
    </source>
</reference>
<comment type="caution">
    <text evidence="2">The sequence shown here is derived from an EMBL/GenBank/DDBJ whole genome shotgun (WGS) entry which is preliminary data.</text>
</comment>
<proteinExistence type="predicted"/>
<organism evidence="2 3">
    <name type="scientific">Acropora cervicornis</name>
    <name type="common">Staghorn coral</name>
    <dbReference type="NCBI Taxonomy" id="6130"/>
    <lineage>
        <taxon>Eukaryota</taxon>
        <taxon>Metazoa</taxon>
        <taxon>Cnidaria</taxon>
        <taxon>Anthozoa</taxon>
        <taxon>Hexacorallia</taxon>
        <taxon>Scleractinia</taxon>
        <taxon>Astrocoeniina</taxon>
        <taxon>Acroporidae</taxon>
        <taxon>Acropora</taxon>
    </lineage>
</organism>
<dbReference type="AlphaFoldDB" id="A0AAD9QD99"/>
<keyword evidence="3" id="KW-1185">Reference proteome</keyword>